<dbReference type="Pfam" id="PF00440">
    <property type="entry name" value="TetR_N"/>
    <property type="match status" value="1"/>
</dbReference>
<dbReference type="GO" id="GO:0003700">
    <property type="term" value="F:DNA-binding transcription factor activity"/>
    <property type="evidence" value="ECO:0007669"/>
    <property type="project" value="TreeGrafter"/>
</dbReference>
<dbReference type="PANTHER" id="PTHR30055:SF227">
    <property type="entry name" value="TRANSCRIPTIONAL REGULATORY PROTEIN (PROBABLY TETR-FAMILY)-RELATED"/>
    <property type="match status" value="1"/>
</dbReference>
<dbReference type="InterPro" id="IPR036271">
    <property type="entry name" value="Tet_transcr_reg_TetR-rel_C_sf"/>
</dbReference>
<dbReference type="FunFam" id="1.10.10.60:FF:000141">
    <property type="entry name" value="TetR family transcriptional regulator"/>
    <property type="match status" value="1"/>
</dbReference>
<protein>
    <submittedName>
        <fullName evidence="5">Putative TetR family transcriptional regulator</fullName>
    </submittedName>
</protein>
<dbReference type="InterPro" id="IPR023772">
    <property type="entry name" value="DNA-bd_HTH_TetR-type_CS"/>
</dbReference>
<dbReference type="SUPFAM" id="SSF46689">
    <property type="entry name" value="Homeodomain-like"/>
    <property type="match status" value="1"/>
</dbReference>
<dbReference type="GO" id="GO:0000976">
    <property type="term" value="F:transcription cis-regulatory region binding"/>
    <property type="evidence" value="ECO:0007669"/>
    <property type="project" value="TreeGrafter"/>
</dbReference>
<dbReference type="PRINTS" id="PR00455">
    <property type="entry name" value="HTHTETR"/>
</dbReference>
<evidence type="ECO:0000313" key="5">
    <source>
        <dbReference type="EMBL" id="CCO21624.1"/>
    </source>
</evidence>
<gene>
    <name evidence="5" type="ORF">BN138_812</name>
</gene>
<dbReference type="Gene3D" id="1.10.357.10">
    <property type="entry name" value="Tetracycline Repressor, domain 2"/>
    <property type="match status" value="1"/>
</dbReference>
<evidence type="ECO:0000256" key="2">
    <source>
        <dbReference type="ARBA" id="ARBA00023125"/>
    </source>
</evidence>
<evidence type="ECO:0000256" key="1">
    <source>
        <dbReference type="ARBA" id="ARBA00023015"/>
    </source>
</evidence>
<dbReference type="AlphaFoldDB" id="S0DEZ7"/>
<dbReference type="InterPro" id="IPR001647">
    <property type="entry name" value="HTH_TetR"/>
</dbReference>
<evidence type="ECO:0000256" key="3">
    <source>
        <dbReference type="ARBA" id="ARBA00023163"/>
    </source>
</evidence>
<dbReference type="EMBL" id="HF548312">
    <property type="protein sequence ID" value="CCO21624.1"/>
    <property type="molecule type" value="Genomic_DNA"/>
</dbReference>
<dbReference type="SUPFAM" id="SSF48498">
    <property type="entry name" value="Tetracyclin repressor-like, C-terminal domain"/>
    <property type="match status" value="1"/>
</dbReference>
<organism evidence="5">
    <name type="scientific">termite gut metagenome</name>
    <dbReference type="NCBI Taxonomy" id="433724"/>
    <lineage>
        <taxon>unclassified sequences</taxon>
        <taxon>metagenomes</taxon>
        <taxon>organismal metagenomes</taxon>
    </lineage>
</organism>
<keyword evidence="2" id="KW-0238">DNA-binding</keyword>
<name>S0DEZ7_9ZZZZ</name>
<feature type="domain" description="HTH tetR-type" evidence="4">
    <location>
        <begin position="4"/>
        <end position="64"/>
    </location>
</feature>
<dbReference type="PANTHER" id="PTHR30055">
    <property type="entry name" value="HTH-TYPE TRANSCRIPTIONAL REGULATOR RUTR"/>
    <property type="match status" value="1"/>
</dbReference>
<reference evidence="5" key="2">
    <citation type="journal article" date="2013" name="Biotechnol. Biofuels">
        <title>Mining for hemicellulases in the fungus-growing termite Pseudacanthotermes militaris using functional metagenomics.</title>
        <authorList>
            <person name="Bastien G."/>
            <person name="Arnal G."/>
            <person name="Bozonnet S."/>
            <person name="Laguerre S."/>
            <person name="Ferreira F."/>
            <person name="Faure R."/>
            <person name="Henrissat B."/>
            <person name="Lefevre F."/>
            <person name="Robe P."/>
            <person name="Bouchez O."/>
            <person name="Noirot C."/>
            <person name="Dumon C."/>
            <person name="O'Donohue M."/>
        </authorList>
    </citation>
    <scope>NUCLEOTIDE SEQUENCE</scope>
</reference>
<keyword evidence="1" id="KW-0805">Transcription regulation</keyword>
<reference evidence="5" key="1">
    <citation type="submission" date="2012-10" db="EMBL/GenBank/DDBJ databases">
        <authorList>
            <person name="Sandrine L."/>
        </authorList>
    </citation>
    <scope>NUCLEOTIDE SEQUENCE</scope>
</reference>
<dbReference type="PROSITE" id="PS50977">
    <property type="entry name" value="HTH_TETR_2"/>
    <property type="match status" value="1"/>
</dbReference>
<dbReference type="PROSITE" id="PS01081">
    <property type="entry name" value="HTH_TETR_1"/>
    <property type="match status" value="1"/>
</dbReference>
<sequence length="196" mass="21692">MTAAERRDQLIDVARVCFAEKGFDGTSIEEIAARAGVSKPVIYEHFGGKEGLYAVVVDREVTTLLHALRETMTDPDASSRRLLELGTLALLDYIESCPEGFQIIMRDSSELGGSGFASILNDVIMRVEGLLIPKFEKRGFDPKAVPLIAQALTGLVAMTGQWWLDNPEFTKEEVASHLVNLAWNGMHHLDMNFRLA</sequence>
<evidence type="ECO:0000259" key="4">
    <source>
        <dbReference type="PROSITE" id="PS50977"/>
    </source>
</evidence>
<dbReference type="InterPro" id="IPR009057">
    <property type="entry name" value="Homeodomain-like_sf"/>
</dbReference>
<keyword evidence="3" id="KW-0804">Transcription</keyword>
<accession>S0DEZ7</accession>
<proteinExistence type="predicted"/>
<dbReference type="InterPro" id="IPR050109">
    <property type="entry name" value="HTH-type_TetR-like_transc_reg"/>
</dbReference>